<comment type="caution">
    <text evidence="2">The sequence shown here is derived from an EMBL/GenBank/DDBJ whole genome shotgun (WGS) entry which is preliminary data.</text>
</comment>
<evidence type="ECO:0000313" key="3">
    <source>
        <dbReference type="Proteomes" id="UP001165190"/>
    </source>
</evidence>
<evidence type="ECO:0000313" key="2">
    <source>
        <dbReference type="EMBL" id="GMI69547.1"/>
    </source>
</evidence>
<organism evidence="2 3">
    <name type="scientific">Hibiscus trionum</name>
    <name type="common">Flower of an hour</name>
    <dbReference type="NCBI Taxonomy" id="183268"/>
    <lineage>
        <taxon>Eukaryota</taxon>
        <taxon>Viridiplantae</taxon>
        <taxon>Streptophyta</taxon>
        <taxon>Embryophyta</taxon>
        <taxon>Tracheophyta</taxon>
        <taxon>Spermatophyta</taxon>
        <taxon>Magnoliopsida</taxon>
        <taxon>eudicotyledons</taxon>
        <taxon>Gunneridae</taxon>
        <taxon>Pentapetalae</taxon>
        <taxon>rosids</taxon>
        <taxon>malvids</taxon>
        <taxon>Malvales</taxon>
        <taxon>Malvaceae</taxon>
        <taxon>Malvoideae</taxon>
        <taxon>Hibiscus</taxon>
    </lineage>
</organism>
<dbReference type="AlphaFoldDB" id="A0A9W7H1V7"/>
<evidence type="ECO:0000256" key="1">
    <source>
        <dbReference type="SAM" id="MobiDB-lite"/>
    </source>
</evidence>
<dbReference type="EMBL" id="BSYR01000006">
    <property type="protein sequence ID" value="GMI69547.1"/>
    <property type="molecule type" value="Genomic_DNA"/>
</dbReference>
<feature type="region of interest" description="Disordered" evidence="1">
    <location>
        <begin position="80"/>
        <end position="104"/>
    </location>
</feature>
<accession>A0A9W7H1V7</accession>
<gene>
    <name evidence="2" type="ORF">HRI_000624000</name>
</gene>
<dbReference type="Proteomes" id="UP001165190">
    <property type="component" value="Unassembled WGS sequence"/>
</dbReference>
<name>A0A9W7H1V7_HIBTR</name>
<protein>
    <submittedName>
        <fullName evidence="2">Uncharacterized protein</fullName>
    </submittedName>
</protein>
<reference evidence="2" key="1">
    <citation type="submission" date="2023-05" db="EMBL/GenBank/DDBJ databases">
        <title>Genome and transcriptome analyses reveal genes involved in the formation of fine ridges on petal epidermal cells in Hibiscus trionum.</title>
        <authorList>
            <person name="Koshimizu S."/>
            <person name="Masuda S."/>
            <person name="Ishii T."/>
            <person name="Shirasu K."/>
            <person name="Hoshino A."/>
            <person name="Arita M."/>
        </authorList>
    </citation>
    <scope>NUCLEOTIDE SEQUENCE</scope>
    <source>
        <strain evidence="2">Hamamatsu line</strain>
    </source>
</reference>
<dbReference type="OrthoDB" id="1679286at2759"/>
<sequence length="104" mass="11565">MGNRFGRSKLKVKPLENDVEIRKSSNSTSSPTRIKVRMTKTRLEELVARSGDTSKGNAELGRLIVKECLEGRLSPSVVVGQPNRVPENSRSRRLSLSTIDEESI</sequence>
<proteinExistence type="predicted"/>
<keyword evidence="3" id="KW-1185">Reference proteome</keyword>